<accession>A0A0E9X518</accession>
<evidence type="ECO:0000313" key="1">
    <source>
        <dbReference type="EMBL" id="JAH96763.1"/>
    </source>
</evidence>
<dbReference type="AlphaFoldDB" id="A0A0E9X518"/>
<organism evidence="1">
    <name type="scientific">Anguilla anguilla</name>
    <name type="common">European freshwater eel</name>
    <name type="synonym">Muraena anguilla</name>
    <dbReference type="NCBI Taxonomy" id="7936"/>
    <lineage>
        <taxon>Eukaryota</taxon>
        <taxon>Metazoa</taxon>
        <taxon>Chordata</taxon>
        <taxon>Craniata</taxon>
        <taxon>Vertebrata</taxon>
        <taxon>Euteleostomi</taxon>
        <taxon>Actinopterygii</taxon>
        <taxon>Neopterygii</taxon>
        <taxon>Teleostei</taxon>
        <taxon>Anguilliformes</taxon>
        <taxon>Anguillidae</taxon>
        <taxon>Anguilla</taxon>
    </lineage>
</organism>
<reference evidence="1" key="1">
    <citation type="submission" date="2014-11" db="EMBL/GenBank/DDBJ databases">
        <authorList>
            <person name="Amaro Gonzalez C."/>
        </authorList>
    </citation>
    <scope>NUCLEOTIDE SEQUENCE</scope>
</reference>
<sequence length="74" mass="8433">MGFGDGGETGRTTAWWKSDMLQTESEEVQPVAPGRRRVKYKPDGFHSRVLVFPQKPQVTVSTWAEVVFSKFFLI</sequence>
<dbReference type="EMBL" id="GBXM01011814">
    <property type="protein sequence ID" value="JAH96763.1"/>
    <property type="molecule type" value="Transcribed_RNA"/>
</dbReference>
<name>A0A0E9X518_ANGAN</name>
<protein>
    <submittedName>
        <fullName evidence="1">Uncharacterized protein</fullName>
    </submittedName>
</protein>
<reference evidence="1" key="2">
    <citation type="journal article" date="2015" name="Fish Shellfish Immunol.">
        <title>Early steps in the European eel (Anguilla anguilla)-Vibrio vulnificus interaction in the gills: Role of the RtxA13 toxin.</title>
        <authorList>
            <person name="Callol A."/>
            <person name="Pajuelo D."/>
            <person name="Ebbesson L."/>
            <person name="Teles M."/>
            <person name="MacKenzie S."/>
            <person name="Amaro C."/>
        </authorList>
    </citation>
    <scope>NUCLEOTIDE SEQUENCE</scope>
</reference>
<proteinExistence type="predicted"/>